<protein>
    <submittedName>
        <fullName evidence="4">NAD(P)-binding protein</fullName>
    </submittedName>
</protein>
<evidence type="ECO:0000313" key="5">
    <source>
        <dbReference type="Proteomes" id="UP000308197"/>
    </source>
</evidence>
<name>A0A5C3P2X3_9APHY</name>
<dbReference type="EMBL" id="ML211379">
    <property type="protein sequence ID" value="TFK83612.1"/>
    <property type="molecule type" value="Genomic_DNA"/>
</dbReference>
<gene>
    <name evidence="4" type="ORF">K466DRAFT_589579</name>
</gene>
<keyword evidence="5" id="KW-1185">Reference proteome</keyword>
<evidence type="ECO:0000256" key="2">
    <source>
        <dbReference type="ARBA" id="ARBA00023445"/>
    </source>
</evidence>
<dbReference type="FunCoup" id="A0A5C3P2X3">
    <property type="interactions" value="66"/>
</dbReference>
<keyword evidence="1" id="KW-0560">Oxidoreductase</keyword>
<dbReference type="PANTHER" id="PTHR10366">
    <property type="entry name" value="NAD DEPENDENT EPIMERASE/DEHYDRATASE"/>
    <property type="match status" value="1"/>
</dbReference>
<dbReference type="GO" id="GO:0016616">
    <property type="term" value="F:oxidoreductase activity, acting on the CH-OH group of donors, NAD or NADP as acceptor"/>
    <property type="evidence" value="ECO:0007669"/>
    <property type="project" value="TreeGrafter"/>
</dbReference>
<evidence type="ECO:0000256" key="1">
    <source>
        <dbReference type="ARBA" id="ARBA00023002"/>
    </source>
</evidence>
<dbReference type="SUPFAM" id="SSF51735">
    <property type="entry name" value="NAD(P)-binding Rossmann-fold domains"/>
    <property type="match status" value="1"/>
</dbReference>
<organism evidence="4 5">
    <name type="scientific">Polyporus arcularius HHB13444</name>
    <dbReference type="NCBI Taxonomy" id="1314778"/>
    <lineage>
        <taxon>Eukaryota</taxon>
        <taxon>Fungi</taxon>
        <taxon>Dikarya</taxon>
        <taxon>Basidiomycota</taxon>
        <taxon>Agaricomycotina</taxon>
        <taxon>Agaricomycetes</taxon>
        <taxon>Polyporales</taxon>
        <taxon>Polyporaceae</taxon>
        <taxon>Polyporus</taxon>
    </lineage>
</organism>
<dbReference type="InterPro" id="IPR050425">
    <property type="entry name" value="NAD(P)_dehydrat-like"/>
</dbReference>
<reference evidence="4 5" key="1">
    <citation type="journal article" date="2019" name="Nat. Ecol. Evol.">
        <title>Megaphylogeny resolves global patterns of mushroom evolution.</title>
        <authorList>
            <person name="Varga T."/>
            <person name="Krizsan K."/>
            <person name="Foldi C."/>
            <person name="Dima B."/>
            <person name="Sanchez-Garcia M."/>
            <person name="Sanchez-Ramirez S."/>
            <person name="Szollosi G.J."/>
            <person name="Szarkandi J.G."/>
            <person name="Papp V."/>
            <person name="Albert L."/>
            <person name="Andreopoulos W."/>
            <person name="Angelini C."/>
            <person name="Antonin V."/>
            <person name="Barry K.W."/>
            <person name="Bougher N.L."/>
            <person name="Buchanan P."/>
            <person name="Buyck B."/>
            <person name="Bense V."/>
            <person name="Catcheside P."/>
            <person name="Chovatia M."/>
            <person name="Cooper J."/>
            <person name="Damon W."/>
            <person name="Desjardin D."/>
            <person name="Finy P."/>
            <person name="Geml J."/>
            <person name="Haridas S."/>
            <person name="Hughes K."/>
            <person name="Justo A."/>
            <person name="Karasinski D."/>
            <person name="Kautmanova I."/>
            <person name="Kiss B."/>
            <person name="Kocsube S."/>
            <person name="Kotiranta H."/>
            <person name="LaButti K.M."/>
            <person name="Lechner B.E."/>
            <person name="Liimatainen K."/>
            <person name="Lipzen A."/>
            <person name="Lukacs Z."/>
            <person name="Mihaltcheva S."/>
            <person name="Morgado L.N."/>
            <person name="Niskanen T."/>
            <person name="Noordeloos M.E."/>
            <person name="Ohm R.A."/>
            <person name="Ortiz-Santana B."/>
            <person name="Ovrebo C."/>
            <person name="Racz N."/>
            <person name="Riley R."/>
            <person name="Savchenko A."/>
            <person name="Shiryaev A."/>
            <person name="Soop K."/>
            <person name="Spirin V."/>
            <person name="Szebenyi C."/>
            <person name="Tomsovsky M."/>
            <person name="Tulloss R.E."/>
            <person name="Uehling J."/>
            <person name="Grigoriev I.V."/>
            <person name="Vagvolgyi C."/>
            <person name="Papp T."/>
            <person name="Martin F.M."/>
            <person name="Miettinen O."/>
            <person name="Hibbett D.S."/>
            <person name="Nagy L.G."/>
        </authorList>
    </citation>
    <scope>NUCLEOTIDE SEQUENCE [LARGE SCALE GENOMIC DNA]</scope>
    <source>
        <strain evidence="4 5">HHB13444</strain>
    </source>
</reference>
<dbReference type="AlphaFoldDB" id="A0A5C3P2X3"/>
<dbReference type="InterPro" id="IPR001509">
    <property type="entry name" value="Epimerase_deHydtase"/>
</dbReference>
<proteinExistence type="inferred from homology"/>
<dbReference type="InParanoid" id="A0A5C3P2X3"/>
<evidence type="ECO:0000313" key="4">
    <source>
        <dbReference type="EMBL" id="TFK83612.1"/>
    </source>
</evidence>
<dbReference type="InterPro" id="IPR036291">
    <property type="entry name" value="NAD(P)-bd_dom_sf"/>
</dbReference>
<dbReference type="Proteomes" id="UP000308197">
    <property type="component" value="Unassembled WGS sequence"/>
</dbReference>
<dbReference type="Pfam" id="PF01370">
    <property type="entry name" value="Epimerase"/>
    <property type="match status" value="1"/>
</dbReference>
<dbReference type="PANTHER" id="PTHR10366:SF564">
    <property type="entry name" value="STEROL-4-ALPHA-CARBOXYLATE 3-DEHYDROGENASE, DECARBOXYLATING"/>
    <property type="match status" value="1"/>
</dbReference>
<dbReference type="STRING" id="1314778.A0A5C3P2X3"/>
<sequence length="352" mass="38601">MPAVPPGSKILLTGANGFAAVWIARELLDNGFSVCGTVRSEVAAAYLRGLFKDFGARFKTAIVEDITKEGAFDTLVQGVDAVIHTAGPVNNTAVEPDEVIKPTVDGVQSILRSALKARNTLKRVVVMSSSSAVFMPASYDDPKMHEVWDDNTWSDNTVEAVRTLGRDAMGPYKYAAAKVLAERGAWELVQREKAKEGGLEWDLVTLCPSYVFGPPAHDVPALAKLKGSSKDFYDHVVKVDIQGPTLTSFGYAWVDVRDVARAFALAVTVPEAAGERFNVSAGPFVWQQFVDFVHKQYPKEVPAGEPSYKLEESVYFAKFNAEKSHEILGLKYRSMEETAKDTAAEFKNRGWL</sequence>
<evidence type="ECO:0000259" key="3">
    <source>
        <dbReference type="Pfam" id="PF01370"/>
    </source>
</evidence>
<feature type="domain" description="NAD-dependent epimerase/dehydratase" evidence="3">
    <location>
        <begin position="10"/>
        <end position="279"/>
    </location>
</feature>
<accession>A0A5C3P2X3</accession>
<dbReference type="Gene3D" id="3.40.50.720">
    <property type="entry name" value="NAD(P)-binding Rossmann-like Domain"/>
    <property type="match status" value="1"/>
</dbReference>
<comment type="similarity">
    <text evidence="2">Belongs to the NAD(P)-dependent epimerase/dehydratase family. Dihydroflavonol-4-reductase subfamily.</text>
</comment>